<dbReference type="PANTHER" id="PTHR43003">
    <property type="entry name" value="DNA-3-METHYLADENINE GLYCOSYLASE"/>
    <property type="match status" value="1"/>
</dbReference>
<dbReference type="EMBL" id="QBMN01000083">
    <property type="protein sequence ID" value="PZO39776.1"/>
    <property type="molecule type" value="Genomic_DNA"/>
</dbReference>
<dbReference type="Gene3D" id="1.10.1670.40">
    <property type="match status" value="1"/>
</dbReference>
<evidence type="ECO:0000256" key="2">
    <source>
        <dbReference type="ARBA" id="ARBA00023204"/>
    </source>
</evidence>
<dbReference type="GO" id="GO:0006307">
    <property type="term" value="P:DNA alkylation repair"/>
    <property type="evidence" value="ECO:0007669"/>
    <property type="project" value="TreeGrafter"/>
</dbReference>
<keyword evidence="1" id="KW-0227">DNA damage</keyword>
<comment type="caution">
    <text evidence="3">The sequence shown here is derived from an EMBL/GenBank/DDBJ whole genome shotgun (WGS) entry which is preliminary data.</text>
</comment>
<dbReference type="GO" id="GO:0032993">
    <property type="term" value="C:protein-DNA complex"/>
    <property type="evidence" value="ECO:0007669"/>
    <property type="project" value="TreeGrafter"/>
</dbReference>
<dbReference type="InterPro" id="IPR051912">
    <property type="entry name" value="Alkylbase_DNA_Glycosylase/TA"/>
</dbReference>
<sequence>MSGVLSWQAIAQLTQIKGIGVWTAEVYLLFCLERLSSFPASDLAVQIGYQRLKKLERRPNRKELIASTDRLDPYRGAVAHLLWHYYRHLAQQ</sequence>
<reference evidence="3 4" key="2">
    <citation type="submission" date="2018-06" db="EMBL/GenBank/DDBJ databases">
        <title>Metagenomic assembly of (sub)arctic Cyanobacteria and their associated microbiome from non-axenic cultures.</title>
        <authorList>
            <person name="Baurain D."/>
        </authorList>
    </citation>
    <scope>NUCLEOTIDE SEQUENCE [LARGE SCALE GENOMIC DNA]</scope>
    <source>
        <strain evidence="3">ULC041bin1</strain>
    </source>
</reference>
<dbReference type="GO" id="GO:0032131">
    <property type="term" value="F:alkylated DNA binding"/>
    <property type="evidence" value="ECO:0007669"/>
    <property type="project" value="TreeGrafter"/>
</dbReference>
<reference evidence="4" key="1">
    <citation type="submission" date="2018-04" db="EMBL/GenBank/DDBJ databases">
        <authorList>
            <person name="Cornet L."/>
        </authorList>
    </citation>
    <scope>NUCLEOTIDE SEQUENCE [LARGE SCALE GENOMIC DNA]</scope>
</reference>
<dbReference type="AlphaFoldDB" id="A0A2W4W522"/>
<dbReference type="Proteomes" id="UP000249081">
    <property type="component" value="Unassembled WGS sequence"/>
</dbReference>
<name>A0A2W4W522_9CYAN</name>
<dbReference type="GO" id="GO:0008725">
    <property type="term" value="F:DNA-3-methyladenine glycosylase activity"/>
    <property type="evidence" value="ECO:0007669"/>
    <property type="project" value="TreeGrafter"/>
</dbReference>
<evidence type="ECO:0000256" key="1">
    <source>
        <dbReference type="ARBA" id="ARBA00022763"/>
    </source>
</evidence>
<keyword evidence="2" id="KW-0234">DNA repair</keyword>
<evidence type="ECO:0000313" key="4">
    <source>
        <dbReference type="Proteomes" id="UP000249081"/>
    </source>
</evidence>
<dbReference type="InterPro" id="IPR011257">
    <property type="entry name" value="DNA_glycosylase"/>
</dbReference>
<dbReference type="Gene3D" id="1.10.340.30">
    <property type="entry name" value="Hypothetical protein, domain 2"/>
    <property type="match status" value="1"/>
</dbReference>
<dbReference type="GO" id="GO:0043916">
    <property type="term" value="F:DNA-7-methylguanine glycosylase activity"/>
    <property type="evidence" value="ECO:0007669"/>
    <property type="project" value="TreeGrafter"/>
</dbReference>
<gene>
    <name evidence="3" type="ORF">DCF17_12815</name>
</gene>
<protein>
    <recommendedName>
        <fullName evidence="5">HhH-GPD domain-containing protein</fullName>
    </recommendedName>
</protein>
<dbReference type="GO" id="GO:0006285">
    <property type="term" value="P:base-excision repair, AP site formation"/>
    <property type="evidence" value="ECO:0007669"/>
    <property type="project" value="TreeGrafter"/>
</dbReference>
<proteinExistence type="predicted"/>
<dbReference type="SUPFAM" id="SSF48150">
    <property type="entry name" value="DNA-glycosylase"/>
    <property type="match status" value="1"/>
</dbReference>
<organism evidence="3 4">
    <name type="scientific">Shackletoniella antarctica</name>
    <dbReference type="NCBI Taxonomy" id="268115"/>
    <lineage>
        <taxon>Bacteria</taxon>
        <taxon>Bacillati</taxon>
        <taxon>Cyanobacteriota</taxon>
        <taxon>Cyanophyceae</taxon>
        <taxon>Oculatellales</taxon>
        <taxon>Oculatellaceae</taxon>
        <taxon>Shackletoniella</taxon>
    </lineage>
</organism>
<accession>A0A2W4W522</accession>
<dbReference type="PANTHER" id="PTHR43003:SF5">
    <property type="entry name" value="DNA-3-METHYLADENINE GLYCOSYLASE"/>
    <property type="match status" value="1"/>
</dbReference>
<evidence type="ECO:0000313" key="3">
    <source>
        <dbReference type="EMBL" id="PZO39776.1"/>
    </source>
</evidence>
<evidence type="ECO:0008006" key="5">
    <source>
        <dbReference type="Google" id="ProtNLM"/>
    </source>
</evidence>